<dbReference type="GO" id="GO:0006397">
    <property type="term" value="P:mRNA processing"/>
    <property type="evidence" value="ECO:0007669"/>
    <property type="project" value="InterPro"/>
</dbReference>
<dbReference type="Gene3D" id="3.30.70.330">
    <property type="match status" value="4"/>
</dbReference>
<accession>A0A0A9ZFS1</accession>
<organism evidence="7">
    <name type="scientific">Lygus hesperus</name>
    <name type="common">Western plant bug</name>
    <dbReference type="NCBI Taxonomy" id="30085"/>
    <lineage>
        <taxon>Eukaryota</taxon>
        <taxon>Metazoa</taxon>
        <taxon>Ecdysozoa</taxon>
        <taxon>Arthropoda</taxon>
        <taxon>Hexapoda</taxon>
        <taxon>Insecta</taxon>
        <taxon>Pterygota</taxon>
        <taxon>Neoptera</taxon>
        <taxon>Paraneoptera</taxon>
        <taxon>Hemiptera</taxon>
        <taxon>Heteroptera</taxon>
        <taxon>Panheteroptera</taxon>
        <taxon>Cimicomorpha</taxon>
        <taxon>Miridae</taxon>
        <taxon>Mirini</taxon>
        <taxon>Lygus</taxon>
    </lineage>
</organism>
<reference evidence="7" key="2">
    <citation type="submission" date="2014-07" db="EMBL/GenBank/DDBJ databases">
        <authorList>
            <person name="Hull J."/>
        </authorList>
    </citation>
    <scope>NUCLEOTIDE SEQUENCE</scope>
</reference>
<dbReference type="FunFam" id="3.30.70.330:FF:000036">
    <property type="entry name" value="polypyrimidine tract-binding protein 1 isoform X2"/>
    <property type="match status" value="1"/>
</dbReference>
<dbReference type="InterPro" id="IPR021790">
    <property type="entry name" value="PTBP1-like_RRM2"/>
</dbReference>
<dbReference type="SUPFAM" id="SSF54928">
    <property type="entry name" value="RNA-binding domain, RBD"/>
    <property type="match status" value="4"/>
</dbReference>
<dbReference type="EMBL" id="GBHO01000748">
    <property type="protein sequence ID" value="JAG42856.1"/>
    <property type="molecule type" value="Transcribed_RNA"/>
</dbReference>
<feature type="region of interest" description="Disordered" evidence="5">
    <location>
        <begin position="1"/>
        <end position="20"/>
    </location>
</feature>
<keyword evidence="3 4" id="KW-0694">RNA-binding</keyword>
<keyword evidence="2" id="KW-0677">Repeat</keyword>
<feature type="region of interest" description="Disordered" evidence="5">
    <location>
        <begin position="301"/>
        <end position="322"/>
    </location>
</feature>
<dbReference type="PROSITE" id="PS50102">
    <property type="entry name" value="RRM"/>
    <property type="match status" value="4"/>
</dbReference>
<dbReference type="InterPro" id="IPR012677">
    <property type="entry name" value="Nucleotide-bd_a/b_plait_sf"/>
</dbReference>
<keyword evidence="1" id="KW-0597">Phosphoprotein</keyword>
<evidence type="ECO:0000256" key="1">
    <source>
        <dbReference type="ARBA" id="ARBA00022553"/>
    </source>
</evidence>
<dbReference type="NCBIfam" id="TIGR01649">
    <property type="entry name" value="hnRNP-L_PTB"/>
    <property type="match status" value="1"/>
</dbReference>
<dbReference type="CDD" id="cd12423">
    <property type="entry name" value="RRM3_PTBP1_like"/>
    <property type="match status" value="1"/>
</dbReference>
<dbReference type="Pfam" id="PF13893">
    <property type="entry name" value="RRM_5"/>
    <property type="match status" value="2"/>
</dbReference>
<evidence type="ECO:0000256" key="4">
    <source>
        <dbReference type="PROSITE-ProRule" id="PRU00176"/>
    </source>
</evidence>
<feature type="region of interest" description="Disordered" evidence="5">
    <location>
        <begin position="31"/>
        <end position="74"/>
    </location>
</feature>
<dbReference type="InterPro" id="IPR006536">
    <property type="entry name" value="HnRNP-L/PTB"/>
</dbReference>
<dbReference type="GO" id="GO:0003723">
    <property type="term" value="F:RNA binding"/>
    <property type="evidence" value="ECO:0007669"/>
    <property type="project" value="UniProtKB-UniRule"/>
</dbReference>
<proteinExistence type="predicted"/>
<dbReference type="CDD" id="cd12425">
    <property type="entry name" value="RRM4_PTBP1_like"/>
    <property type="match status" value="1"/>
</dbReference>
<evidence type="ECO:0000313" key="8">
    <source>
        <dbReference type="EMBL" id="JAG42858.1"/>
    </source>
</evidence>
<dbReference type="Pfam" id="PF22976">
    <property type="entry name" value="RRM_10"/>
    <property type="match status" value="1"/>
</dbReference>
<name>A0A0A9ZFS1_LYGHE</name>
<gene>
    <name evidence="7" type="primary">PTBP3_17</name>
    <name evidence="8" type="synonym">PTBP3_18</name>
    <name evidence="8" type="ORF">CM83_72321</name>
    <name evidence="7" type="ORF">CM83_72324</name>
</gene>
<evidence type="ECO:0000313" key="7">
    <source>
        <dbReference type="EMBL" id="JAG42856.1"/>
    </source>
</evidence>
<dbReference type="EMBL" id="GBHO01000746">
    <property type="protein sequence ID" value="JAG42858.1"/>
    <property type="molecule type" value="Transcribed_RNA"/>
</dbReference>
<dbReference type="InterPro" id="IPR055204">
    <property type="entry name" value="HNRNPL_RRM"/>
</dbReference>
<sequence>MKRPLAVLLPPPSPPAPQLLHPLAVTRDLIYGSPDPKYERGSDVLGVPGQEGSMSPQHNHSDNNNDAKKAKLDKTQIKPSRVIHIRNIPNEVTEAEIIHMGIPFGRVTNVLVLKGKNQAFLEMGDELAASTMVSYFGTCMPQLRGRAVYVQFSNHKELKTDQSHSNAKTALGLLALQSFGQGNFQQNASAQAALQAAQALTGGNDIQGGPNTVLRVVVEHMMYPISLDIIYQIFSRYGKVLKIVTFTKNNSFQVLVQFQDVVSAQTAKMALDGQNVYNGCCTLRIEYSKLTSLNVKYNNDKSRDYTNPGLPNGEGGESGGGGLQADQLLPQLMLTNPLARRFEPRLPGGQGVLPSPFGPLPGLTSPLAAQFTPGSPVTDDLCWAGLPLTAGGFAMPTSAATALAAQTALARLPGGQLSSTSCVLLVSNLNEEIITTDALFVLFGVYGDVQRVKILYNKKDSALIQVAEPHQANLAIMHLDKVRLYGKQMRVMSSKHQTVQLPKDGQPDAGLTKDYTSSNLHRFKKPGSKNYQNIYPPSSTLHLSNIPPNITEEDLKEAFTEAGFTVTGFKFFPKDKKMALLELPSVDEAVEALIKMHNHQLSDQNHLRVSFSKSNIQASTLR</sequence>
<feature type="domain" description="RRM" evidence="6">
    <location>
        <begin position="81"/>
        <end position="165"/>
    </location>
</feature>
<dbReference type="PANTHER" id="PTHR15592">
    <property type="entry name" value="MATRIN 3/NUCLEAR PROTEIN 220-RELATED"/>
    <property type="match status" value="1"/>
</dbReference>
<dbReference type="FunFam" id="3.30.70.330:FF:000018">
    <property type="entry name" value="Polypyrimidine tract-binding protein 2 isoform 1"/>
    <property type="match status" value="1"/>
</dbReference>
<dbReference type="GO" id="GO:0005634">
    <property type="term" value="C:nucleus"/>
    <property type="evidence" value="ECO:0007669"/>
    <property type="project" value="InterPro"/>
</dbReference>
<dbReference type="InterPro" id="IPR000504">
    <property type="entry name" value="RRM_dom"/>
</dbReference>
<dbReference type="FunFam" id="3.30.70.330:FF:000341">
    <property type="entry name" value="Hephaestus, isoform C"/>
    <property type="match status" value="1"/>
</dbReference>
<feature type="compositionally biased region" description="Gly residues" evidence="5">
    <location>
        <begin position="312"/>
        <end position="322"/>
    </location>
</feature>
<feature type="domain" description="RRM" evidence="6">
    <location>
        <begin position="214"/>
        <end position="290"/>
    </location>
</feature>
<feature type="domain" description="RRM" evidence="6">
    <location>
        <begin position="422"/>
        <end position="496"/>
    </location>
</feature>
<evidence type="ECO:0000256" key="3">
    <source>
        <dbReference type="ARBA" id="ARBA00022884"/>
    </source>
</evidence>
<feature type="compositionally biased region" description="Basic and acidic residues" evidence="5">
    <location>
        <begin position="59"/>
        <end position="74"/>
    </location>
</feature>
<dbReference type="SMART" id="SM00360">
    <property type="entry name" value="RRM"/>
    <property type="match status" value="4"/>
</dbReference>
<evidence type="ECO:0000256" key="2">
    <source>
        <dbReference type="ARBA" id="ARBA00022737"/>
    </source>
</evidence>
<dbReference type="Pfam" id="PF11835">
    <property type="entry name" value="RRM_8"/>
    <property type="match status" value="1"/>
</dbReference>
<protein>
    <submittedName>
        <fullName evidence="7">Polypyrimidine tract-binding protein 3</fullName>
    </submittedName>
</protein>
<reference evidence="7" key="1">
    <citation type="journal article" date="2014" name="PLoS ONE">
        <title>Transcriptome-Based Identification of ABC Transporters in the Western Tarnished Plant Bug Lygus hesperus.</title>
        <authorList>
            <person name="Hull J.J."/>
            <person name="Chaney K."/>
            <person name="Geib S.M."/>
            <person name="Fabrick J.A."/>
            <person name="Brent C.S."/>
            <person name="Walsh D."/>
            <person name="Lavine L.C."/>
        </authorList>
    </citation>
    <scope>NUCLEOTIDE SEQUENCE</scope>
</reference>
<evidence type="ECO:0000256" key="5">
    <source>
        <dbReference type="SAM" id="MobiDB-lite"/>
    </source>
</evidence>
<dbReference type="AlphaFoldDB" id="A0A0A9ZFS1"/>
<evidence type="ECO:0000259" key="6">
    <source>
        <dbReference type="PROSITE" id="PS50102"/>
    </source>
</evidence>
<dbReference type="InterPro" id="IPR035979">
    <property type="entry name" value="RBD_domain_sf"/>
</dbReference>
<feature type="domain" description="RRM" evidence="6">
    <location>
        <begin position="539"/>
        <end position="614"/>
    </location>
</feature>
<dbReference type="CDD" id="cd12693">
    <property type="entry name" value="RRM2_PTBP1_like"/>
    <property type="match status" value="1"/>
</dbReference>